<evidence type="ECO:0000313" key="1">
    <source>
        <dbReference type="EMBL" id="PWZ40405.1"/>
    </source>
</evidence>
<proteinExistence type="predicted"/>
<sequence>MAMAASVAADGSSAGPWHRWRQPWRWLMLGATASPPGECSPARDVLPGGGRQVVLDLAGPGPDPVPARQGRACAWEGRRLASSDGCGCGWHDRHDVALAGVTTTGYVDDGGRC</sequence>
<accession>A0A3L6FZQ0</accession>
<dbReference type="EMBL" id="NCVQ01000003">
    <property type="protein sequence ID" value="PWZ40405.1"/>
    <property type="molecule type" value="Genomic_DNA"/>
</dbReference>
<name>A0A3L6FZQ0_MAIZE</name>
<dbReference type="AlphaFoldDB" id="A0A3L6FZQ0"/>
<evidence type="ECO:0000313" key="2">
    <source>
        <dbReference type="Proteomes" id="UP000251960"/>
    </source>
</evidence>
<reference evidence="1 2" key="1">
    <citation type="journal article" date="2018" name="Nat. Genet.">
        <title>Extensive intraspecific gene order and gene structural variations between Mo17 and other maize genomes.</title>
        <authorList>
            <person name="Sun S."/>
            <person name="Zhou Y."/>
            <person name="Chen J."/>
            <person name="Shi J."/>
            <person name="Zhao H."/>
            <person name="Zhao H."/>
            <person name="Song W."/>
            <person name="Zhang M."/>
            <person name="Cui Y."/>
            <person name="Dong X."/>
            <person name="Liu H."/>
            <person name="Ma X."/>
            <person name="Jiao Y."/>
            <person name="Wang B."/>
            <person name="Wei X."/>
            <person name="Stein J.C."/>
            <person name="Glaubitz J.C."/>
            <person name="Lu F."/>
            <person name="Yu G."/>
            <person name="Liang C."/>
            <person name="Fengler K."/>
            <person name="Li B."/>
            <person name="Rafalski A."/>
            <person name="Schnable P.S."/>
            <person name="Ware D.H."/>
            <person name="Buckler E.S."/>
            <person name="Lai J."/>
        </authorList>
    </citation>
    <scope>NUCLEOTIDE SEQUENCE [LARGE SCALE GENOMIC DNA]</scope>
    <source>
        <strain evidence="2">cv. Missouri 17</strain>
        <tissue evidence="1">Seedling</tissue>
    </source>
</reference>
<dbReference type="Proteomes" id="UP000251960">
    <property type="component" value="Chromosome 2"/>
</dbReference>
<comment type="caution">
    <text evidence="1">The sequence shown here is derived from an EMBL/GenBank/DDBJ whole genome shotgun (WGS) entry which is preliminary data.</text>
</comment>
<gene>
    <name evidence="1" type="ORF">Zm00014a_031207</name>
</gene>
<protein>
    <submittedName>
        <fullName evidence="1">Uncharacterized protein</fullName>
    </submittedName>
</protein>
<organism evidence="1 2">
    <name type="scientific">Zea mays</name>
    <name type="common">Maize</name>
    <dbReference type="NCBI Taxonomy" id="4577"/>
    <lineage>
        <taxon>Eukaryota</taxon>
        <taxon>Viridiplantae</taxon>
        <taxon>Streptophyta</taxon>
        <taxon>Embryophyta</taxon>
        <taxon>Tracheophyta</taxon>
        <taxon>Spermatophyta</taxon>
        <taxon>Magnoliopsida</taxon>
        <taxon>Liliopsida</taxon>
        <taxon>Poales</taxon>
        <taxon>Poaceae</taxon>
        <taxon>PACMAD clade</taxon>
        <taxon>Panicoideae</taxon>
        <taxon>Andropogonodae</taxon>
        <taxon>Andropogoneae</taxon>
        <taxon>Tripsacinae</taxon>
        <taxon>Zea</taxon>
    </lineage>
</organism>